<sequence length="51" mass="5859">PNVCLTPVHNTYSGTPVATRRPARSENSTNFQASLTWKRRRAYQMMAFKCI</sequence>
<organism evidence="1 2">
    <name type="scientific">Halocaridina rubra</name>
    <name type="common">Hawaiian red shrimp</name>
    <dbReference type="NCBI Taxonomy" id="373956"/>
    <lineage>
        <taxon>Eukaryota</taxon>
        <taxon>Metazoa</taxon>
        <taxon>Ecdysozoa</taxon>
        <taxon>Arthropoda</taxon>
        <taxon>Crustacea</taxon>
        <taxon>Multicrustacea</taxon>
        <taxon>Malacostraca</taxon>
        <taxon>Eumalacostraca</taxon>
        <taxon>Eucarida</taxon>
        <taxon>Decapoda</taxon>
        <taxon>Pleocyemata</taxon>
        <taxon>Caridea</taxon>
        <taxon>Atyoidea</taxon>
        <taxon>Atyidae</taxon>
        <taxon>Halocaridina</taxon>
    </lineage>
</organism>
<accession>A0AAN8X584</accession>
<feature type="non-terminal residue" evidence="1">
    <location>
        <position position="1"/>
    </location>
</feature>
<feature type="non-terminal residue" evidence="1">
    <location>
        <position position="51"/>
    </location>
</feature>
<dbReference type="EMBL" id="JAXCGZ010007998">
    <property type="protein sequence ID" value="KAK7078135.1"/>
    <property type="molecule type" value="Genomic_DNA"/>
</dbReference>
<reference evidence="1 2" key="1">
    <citation type="submission" date="2023-11" db="EMBL/GenBank/DDBJ databases">
        <title>Halocaridina rubra genome assembly.</title>
        <authorList>
            <person name="Smith C."/>
        </authorList>
    </citation>
    <scope>NUCLEOTIDE SEQUENCE [LARGE SCALE GENOMIC DNA]</scope>
    <source>
        <strain evidence="1">EP-1</strain>
        <tissue evidence="1">Whole</tissue>
    </source>
</reference>
<dbReference type="AlphaFoldDB" id="A0AAN8X584"/>
<evidence type="ECO:0000313" key="1">
    <source>
        <dbReference type="EMBL" id="KAK7078135.1"/>
    </source>
</evidence>
<gene>
    <name evidence="1" type="ORF">SK128_018838</name>
</gene>
<keyword evidence="2" id="KW-1185">Reference proteome</keyword>
<name>A0AAN8X584_HALRR</name>
<dbReference type="Proteomes" id="UP001381693">
    <property type="component" value="Unassembled WGS sequence"/>
</dbReference>
<comment type="caution">
    <text evidence="1">The sequence shown here is derived from an EMBL/GenBank/DDBJ whole genome shotgun (WGS) entry which is preliminary data.</text>
</comment>
<protein>
    <submittedName>
        <fullName evidence="1">Uncharacterized protein</fullName>
    </submittedName>
</protein>
<evidence type="ECO:0000313" key="2">
    <source>
        <dbReference type="Proteomes" id="UP001381693"/>
    </source>
</evidence>
<proteinExistence type="predicted"/>